<reference evidence="1" key="1">
    <citation type="journal article" date="2009" name="PLoS Genet.">
        <title>Sequencing, mapping, and analysis of 27,455 maize full-length cDNAs.</title>
        <authorList>
            <person name="Soderlund C."/>
            <person name="Descour A."/>
            <person name="Kudrna D."/>
            <person name="Bomhoff M."/>
            <person name="Boyd L."/>
            <person name="Currie J."/>
            <person name="Angelova A."/>
            <person name="Collura K."/>
            <person name="Wissotski M."/>
            <person name="Ashley E."/>
            <person name="Morrow D."/>
            <person name="Fernandes J."/>
            <person name="Walbot V."/>
            <person name="Yu Y."/>
        </authorList>
    </citation>
    <scope>NUCLEOTIDE SEQUENCE</scope>
    <source>
        <strain evidence="1">B73</strain>
    </source>
</reference>
<protein>
    <submittedName>
        <fullName evidence="1">Uncharacterized protein</fullName>
    </submittedName>
</protein>
<dbReference type="EMBL" id="BT037720">
    <property type="protein sequence ID" value="ACF82725.1"/>
    <property type="molecule type" value="mRNA"/>
</dbReference>
<accession>B4FKT2</accession>
<proteinExistence type="evidence at transcript level"/>
<name>B4FKT2_MAIZE</name>
<dbReference type="AlphaFoldDB" id="B4FKT2"/>
<organism evidence="1">
    <name type="scientific">Zea mays</name>
    <name type="common">Maize</name>
    <dbReference type="NCBI Taxonomy" id="4577"/>
    <lineage>
        <taxon>Eukaryota</taxon>
        <taxon>Viridiplantae</taxon>
        <taxon>Streptophyta</taxon>
        <taxon>Embryophyta</taxon>
        <taxon>Tracheophyta</taxon>
        <taxon>Spermatophyta</taxon>
        <taxon>Magnoliopsida</taxon>
        <taxon>Liliopsida</taxon>
        <taxon>Poales</taxon>
        <taxon>Poaceae</taxon>
        <taxon>PACMAD clade</taxon>
        <taxon>Panicoideae</taxon>
        <taxon>Andropogonodae</taxon>
        <taxon>Andropogoneae</taxon>
        <taxon>Tripsacinae</taxon>
        <taxon>Zea</taxon>
    </lineage>
</organism>
<evidence type="ECO:0000313" key="1">
    <source>
        <dbReference type="EMBL" id="ACF82725.1"/>
    </source>
</evidence>
<sequence>MQLKAFCTGVRLVRDTHVCILYGLSLRTLCRAPTISCCWPVSITTRHLTRGIFLRFNF</sequence>